<keyword evidence="11" id="KW-1185">Reference proteome</keyword>
<protein>
    <submittedName>
        <fullName evidence="10">CERS1</fullName>
    </submittedName>
</protein>
<dbReference type="InterPro" id="IPR006634">
    <property type="entry name" value="TLC-dom"/>
</dbReference>
<comment type="pathway">
    <text evidence="2">Lipid metabolism; sphingolipid metabolism.</text>
</comment>
<comment type="pathway">
    <text evidence="3">Sphingolipid metabolism.</text>
</comment>
<organism evidence="10 11">
    <name type="scientific">Cordylochernes scorpioides</name>
    <dbReference type="NCBI Taxonomy" id="51811"/>
    <lineage>
        <taxon>Eukaryota</taxon>
        <taxon>Metazoa</taxon>
        <taxon>Ecdysozoa</taxon>
        <taxon>Arthropoda</taxon>
        <taxon>Chelicerata</taxon>
        <taxon>Arachnida</taxon>
        <taxon>Pseudoscorpiones</taxon>
        <taxon>Cheliferoidea</taxon>
        <taxon>Chernetidae</taxon>
        <taxon>Cordylochernes</taxon>
    </lineage>
</organism>
<name>A0ABY6KE76_9ARAC</name>
<dbReference type="PIRSF" id="PIRSF005225">
    <property type="entry name" value="LAG1_LAC1"/>
    <property type="match status" value="1"/>
</dbReference>
<feature type="transmembrane region" description="Helical" evidence="8">
    <location>
        <begin position="78"/>
        <end position="95"/>
    </location>
</feature>
<feature type="domain" description="TLC" evidence="9">
    <location>
        <begin position="3"/>
        <end position="210"/>
    </location>
</feature>
<dbReference type="PROSITE" id="PS50922">
    <property type="entry name" value="TLC"/>
    <property type="match status" value="1"/>
</dbReference>
<feature type="transmembrane region" description="Helical" evidence="8">
    <location>
        <begin position="138"/>
        <end position="157"/>
    </location>
</feature>
<dbReference type="PANTHER" id="PTHR12560:SF58">
    <property type="entry name" value="CERAMIDE SYNTHASE 1"/>
    <property type="match status" value="1"/>
</dbReference>
<evidence type="ECO:0000313" key="11">
    <source>
        <dbReference type="Proteomes" id="UP001235939"/>
    </source>
</evidence>
<evidence type="ECO:0000256" key="1">
    <source>
        <dbReference type="ARBA" id="ARBA00004141"/>
    </source>
</evidence>
<accession>A0ABY6KE76</accession>
<evidence type="ECO:0000256" key="5">
    <source>
        <dbReference type="ARBA" id="ARBA00022989"/>
    </source>
</evidence>
<dbReference type="Proteomes" id="UP001235939">
    <property type="component" value="Chromosome 04"/>
</dbReference>
<dbReference type="SMART" id="SM00724">
    <property type="entry name" value="TLC"/>
    <property type="match status" value="1"/>
</dbReference>
<keyword evidence="6 7" id="KW-0472">Membrane</keyword>
<evidence type="ECO:0000256" key="4">
    <source>
        <dbReference type="ARBA" id="ARBA00022692"/>
    </source>
</evidence>
<dbReference type="PANTHER" id="PTHR12560">
    <property type="entry name" value="LONGEVITY ASSURANCE FACTOR 1 LAG1"/>
    <property type="match status" value="1"/>
</dbReference>
<comment type="subcellular location">
    <subcellularLocation>
        <location evidence="1">Membrane</location>
        <topology evidence="1">Multi-pass membrane protein</topology>
    </subcellularLocation>
</comment>
<dbReference type="Pfam" id="PF03798">
    <property type="entry name" value="TRAM_LAG1_CLN8"/>
    <property type="match status" value="1"/>
</dbReference>
<evidence type="ECO:0000256" key="2">
    <source>
        <dbReference type="ARBA" id="ARBA00004760"/>
    </source>
</evidence>
<feature type="transmembrane region" description="Helical" evidence="8">
    <location>
        <begin position="177"/>
        <end position="198"/>
    </location>
</feature>
<evidence type="ECO:0000256" key="7">
    <source>
        <dbReference type="PROSITE-ProRule" id="PRU00205"/>
    </source>
</evidence>
<evidence type="ECO:0000259" key="9">
    <source>
        <dbReference type="PROSITE" id="PS50922"/>
    </source>
</evidence>
<gene>
    <name evidence="10" type="ORF">LAZ67_4004093</name>
</gene>
<sequence length="246" mass="28272">MEERPKEKAKSGSCFSPATAGPTWKFLDAAKHGNYDWSFEEPVPWDIYAIYMVQCSFYLHSLYATLVLDTWRKDSPVMLAHHLVTLALLLLSYGLRYHKTGSLILLLHDICDILLEVAKLNVYFKIQAGVKKPMFEQLANSAFLLFSVTWYVTRLYWYPLKALYTNGAVLSQTGIILPFGILMNSLLWVLQLLHVYWFSMILDFLWRVYSGQIEDLGDTREYDVAEAQHTVSPATNGWVANIDSRT</sequence>
<proteinExistence type="predicted"/>
<dbReference type="EMBL" id="CP092866">
    <property type="protein sequence ID" value="UYV67150.1"/>
    <property type="molecule type" value="Genomic_DNA"/>
</dbReference>
<reference evidence="10 11" key="1">
    <citation type="submission" date="2022-01" db="EMBL/GenBank/DDBJ databases">
        <title>A chromosomal length assembly of Cordylochernes scorpioides.</title>
        <authorList>
            <person name="Zeh D."/>
            <person name="Zeh J."/>
        </authorList>
    </citation>
    <scope>NUCLEOTIDE SEQUENCE [LARGE SCALE GENOMIC DNA]</scope>
    <source>
        <strain evidence="10">IN4F17</strain>
        <tissue evidence="10">Whole Body</tissue>
    </source>
</reference>
<evidence type="ECO:0000313" key="10">
    <source>
        <dbReference type="EMBL" id="UYV67150.1"/>
    </source>
</evidence>
<feature type="transmembrane region" description="Helical" evidence="8">
    <location>
        <begin position="47"/>
        <end position="66"/>
    </location>
</feature>
<keyword evidence="5 8" id="KW-1133">Transmembrane helix</keyword>
<evidence type="ECO:0000256" key="8">
    <source>
        <dbReference type="SAM" id="Phobius"/>
    </source>
</evidence>
<dbReference type="InterPro" id="IPR016439">
    <property type="entry name" value="Lag1/Lac1-like"/>
</dbReference>
<evidence type="ECO:0000256" key="6">
    <source>
        <dbReference type="ARBA" id="ARBA00023136"/>
    </source>
</evidence>
<keyword evidence="4 7" id="KW-0812">Transmembrane</keyword>
<evidence type="ECO:0000256" key="3">
    <source>
        <dbReference type="ARBA" id="ARBA00004991"/>
    </source>
</evidence>